<comment type="caution">
    <text evidence="2">The sequence shown here is derived from an EMBL/GenBank/DDBJ whole genome shotgun (WGS) entry which is preliminary data.</text>
</comment>
<name>A0A426T960_STRSU</name>
<dbReference type="AlphaFoldDB" id="A0A426T960"/>
<reference evidence="2 3" key="2">
    <citation type="submission" date="2018-12" db="EMBL/GenBank/DDBJ databases">
        <title>Whole-genome sequences of fifteen clinical Streptococcus suis strains isolated from pigs between 2006 and 2018.</title>
        <authorList>
            <person name="Stevens M.J.A."/>
            <person name="Cernela N."/>
            <person name="Spoerry Serrano N."/>
            <person name="Schmitt S."/>
            <person name="Schrenzel J."/>
            <person name="Stephan R."/>
        </authorList>
    </citation>
    <scope>NUCLEOTIDE SEQUENCE [LARGE SCALE GENOMIC DNA]</scope>
    <source>
        <strain evidence="2 3">SS1014</strain>
    </source>
</reference>
<organism evidence="2 3">
    <name type="scientific">Streptococcus suis</name>
    <dbReference type="NCBI Taxonomy" id="1307"/>
    <lineage>
        <taxon>Bacteria</taxon>
        <taxon>Bacillati</taxon>
        <taxon>Bacillota</taxon>
        <taxon>Bacilli</taxon>
        <taxon>Lactobacillales</taxon>
        <taxon>Streptococcaceae</taxon>
        <taxon>Streptococcus</taxon>
    </lineage>
</organism>
<dbReference type="Proteomes" id="UP000273973">
    <property type="component" value="Unassembled WGS sequence"/>
</dbReference>
<sequence>MILTIHDNNLQKVAFIDNNKQGTLNFYNDKWTRYLSKASSLFEFTVFKQTIQTDIVPYQTANALNDRSFVSFVYKGRTYLFNVMTIEETEHTITCTCKDLNLELTNEYTNPFKSNKARTFKEYCDVMGLLEFATLRIGVNEISDQKRTLGWEGQDTKLNRILSLANKFDAEVDFEVKLNANGTIKDFILNVYREHDDKHQGVGKVRSDIILKKGKNIRSIKRKIDKTDLIVNAIRPTAQGENGQEITIAGLGPWEVKNENGVVEFFQQGDMLYAPISMQKYPSTWTGSTGNRDKYTRKDITVDTKSKETLRTQAYKELMRSAYPSMTYEIDGYVDLEIGDTAKVYNGDFYPALLLEVRVSEQTISFTKPSTNKTVFDNVRALKSKLSSGIQERWQELFEASKPYLIKLATDNGVIFKNGIGQSIVTPTLYKGGRPITANVTWRWSLDGAVKTGMTYTVRGADVTDTSTLTVAAYIGNDEVAVDELTFVNVLDGRDGVKGEKGDPGQKGSDGLPGRDGVGIRSTTVAYASSTNGATAPTTGWTAVVPTVAPGNYLWTKTVWTYTDGNTETGYTVSRIGRDGNTGRDGIAGKDGVGIHSTTITYGKSTSGTIQPTSWTSQVPSVPNGQFLWTKTVWAYTDNTSETGYSVAKMGETGPKGAQGIPGLSYHLFTTNYQYNQTSISQYSTPGYTGTWVVNEDTGLVKIGDTVSMSVYHTKKLGLVYILATVKAIASDRSLTTVSKGLIDKGEQGIPGEKGADGRTQYTHIAYADNATGGGFSQIDQTKAYIGMYQDFNVTDSTNPISYRWTKWKGDKGDTGAKGIPGPKGADGRTPYIHWAYSDSADGTGLTTSDNGQRYIGHYSDYTQADSTDKTKYRWADRWARLKLEDNLLLNSSFNANLDQWQRSGVTIVDGKARITGEFNKTKLVYQSIKSQTANDGVNQVYIASISVKVTNFVAGSRNPYLAIYIDGRKNDSANTWFGATHLTVNRLDTVNNRGIVQFTTTFKVNVPRSQIGALNFHVYARDFTGEVDFEKVSLRRGNIDLGWQASPEDLQNQLNSKADQALTQEQLNSLNERAGIIQAELEAKASLDTVNNILKQIKDMKAADEATWAKVEKDLITHLQRVIKIETNLGDQAQRWNAVDTFMQVSNDGLSLGKADGSSSMLFSPDGRITMFSSGTPVMYVDKGVIHIDNGIFSKTVQIGRFREEQYHNNPDINVKRYVY</sequence>
<accession>A0A426T960</accession>
<gene>
    <name evidence="2" type="ORF">EJA00_00130</name>
</gene>
<protein>
    <recommendedName>
        <fullName evidence="4">Antireceptor</fullName>
    </recommendedName>
</protein>
<feature type="region of interest" description="Disordered" evidence="1">
    <location>
        <begin position="496"/>
        <end position="517"/>
    </location>
</feature>
<dbReference type="RefSeq" id="WP_125183259.1">
    <property type="nucleotide sequence ID" value="NZ_RSDG01000001.1"/>
</dbReference>
<dbReference type="PANTHER" id="PTHR24637:SF417">
    <property type="entry name" value="COL_CUTICLE_N DOMAIN-CONTAINING PROTEIN"/>
    <property type="match status" value="1"/>
</dbReference>
<reference evidence="2 3" key="1">
    <citation type="submission" date="2018-11" db="EMBL/GenBank/DDBJ databases">
        <authorList>
            <person name="Stevens M.J."/>
            <person name="Cernela N."/>
            <person name="Spoerry Serrano N."/>
            <person name="Schmitt S."/>
            <person name="Schrenzel J."/>
            <person name="Stephan R."/>
        </authorList>
    </citation>
    <scope>NUCLEOTIDE SEQUENCE [LARGE SCALE GENOMIC DNA]</scope>
    <source>
        <strain evidence="2 3">SS1014</strain>
    </source>
</reference>
<evidence type="ECO:0000256" key="1">
    <source>
        <dbReference type="SAM" id="MobiDB-lite"/>
    </source>
</evidence>
<evidence type="ECO:0000313" key="2">
    <source>
        <dbReference type="EMBL" id="RRR50387.1"/>
    </source>
</evidence>
<evidence type="ECO:0000313" key="3">
    <source>
        <dbReference type="Proteomes" id="UP000273973"/>
    </source>
</evidence>
<proteinExistence type="predicted"/>
<evidence type="ECO:0008006" key="4">
    <source>
        <dbReference type="Google" id="ProtNLM"/>
    </source>
</evidence>
<dbReference type="PANTHER" id="PTHR24637">
    <property type="entry name" value="COLLAGEN"/>
    <property type="match status" value="1"/>
</dbReference>
<dbReference type="EMBL" id="RSDG01000001">
    <property type="protein sequence ID" value="RRR50387.1"/>
    <property type="molecule type" value="Genomic_DNA"/>
</dbReference>